<reference evidence="17" key="1">
    <citation type="submission" date="2015-01" db="EMBL/GenBank/DDBJ databases">
        <authorList>
            <person name="Manzoor Shahid"/>
            <person name="Zubair Saima"/>
        </authorList>
    </citation>
    <scope>NUCLEOTIDE SEQUENCE [LARGE SCALE GENOMIC DNA]</scope>
    <source>
        <strain evidence="17">Sp3</strain>
    </source>
</reference>
<dbReference type="Pfam" id="PF00768">
    <property type="entry name" value="Peptidase_S11"/>
    <property type="match status" value="1"/>
</dbReference>
<name>A0A0B7MBA0_9FIRM</name>
<keyword evidence="8" id="KW-0133">Cell shape</keyword>
<dbReference type="InterPro" id="IPR037167">
    <property type="entry name" value="Peptidase_S11_C_sf"/>
</dbReference>
<evidence type="ECO:0000313" key="17">
    <source>
        <dbReference type="Proteomes" id="UP000046155"/>
    </source>
</evidence>
<keyword evidence="5" id="KW-0645">Protease</keyword>
<dbReference type="SMART" id="SM00936">
    <property type="entry name" value="PBP5_C"/>
    <property type="match status" value="1"/>
</dbReference>
<protein>
    <recommendedName>
        <fullName evidence="3">serine-type D-Ala-D-Ala carboxypeptidase</fullName>
        <ecNumber evidence="3">3.4.16.4</ecNumber>
    </recommendedName>
</protein>
<keyword evidence="10" id="KW-0961">Cell wall biogenesis/degradation</keyword>
<evidence type="ECO:0000256" key="14">
    <source>
        <dbReference type="RuleBase" id="RU004016"/>
    </source>
</evidence>
<dbReference type="Gene3D" id="3.40.710.10">
    <property type="entry name" value="DD-peptidase/beta-lactamase superfamily"/>
    <property type="match status" value="1"/>
</dbReference>
<evidence type="ECO:0000256" key="1">
    <source>
        <dbReference type="ARBA" id="ARBA00004752"/>
    </source>
</evidence>
<comment type="catalytic activity">
    <reaction evidence="11">
        <text>Preferential cleavage: (Ac)2-L-Lys-D-Ala-|-D-Ala. Also transpeptidation of peptidyl-alanyl moieties that are N-acyl substituents of D-alanine.</text>
        <dbReference type="EC" id="3.4.16.4"/>
    </reaction>
</comment>
<dbReference type="GO" id="GO:0008360">
    <property type="term" value="P:regulation of cell shape"/>
    <property type="evidence" value="ECO:0007669"/>
    <property type="project" value="UniProtKB-KW"/>
</dbReference>
<accession>A0A0B7MBA0</accession>
<evidence type="ECO:0000256" key="11">
    <source>
        <dbReference type="ARBA" id="ARBA00034000"/>
    </source>
</evidence>
<dbReference type="Gene3D" id="2.60.410.10">
    <property type="entry name" value="D-Ala-D-Ala carboxypeptidase, C-terminal domain"/>
    <property type="match status" value="1"/>
</dbReference>
<dbReference type="RefSeq" id="WP_044663718.1">
    <property type="nucleotide sequence ID" value="NZ_CDRZ01000002.1"/>
</dbReference>
<dbReference type="InterPro" id="IPR018044">
    <property type="entry name" value="Peptidase_S11"/>
</dbReference>
<keyword evidence="6" id="KW-0732">Signal</keyword>
<feature type="active site" evidence="12">
    <location>
        <position position="116"/>
    </location>
</feature>
<dbReference type="UniPathway" id="UPA00219"/>
<dbReference type="InterPro" id="IPR001967">
    <property type="entry name" value="Peptidase_S11_N"/>
</dbReference>
<dbReference type="AlphaFoldDB" id="A0A0B7MBA0"/>
<evidence type="ECO:0000256" key="13">
    <source>
        <dbReference type="PIRSR" id="PIRSR618044-2"/>
    </source>
</evidence>
<evidence type="ECO:0000256" key="8">
    <source>
        <dbReference type="ARBA" id="ARBA00022960"/>
    </source>
</evidence>
<dbReference type="EC" id="3.4.16.4" evidence="3"/>
<evidence type="ECO:0000256" key="10">
    <source>
        <dbReference type="ARBA" id="ARBA00023316"/>
    </source>
</evidence>
<dbReference type="PANTHER" id="PTHR21581:SF6">
    <property type="entry name" value="TRAFFICKING PROTEIN PARTICLE COMPLEX SUBUNIT 12"/>
    <property type="match status" value="1"/>
</dbReference>
<evidence type="ECO:0000256" key="5">
    <source>
        <dbReference type="ARBA" id="ARBA00022670"/>
    </source>
</evidence>
<evidence type="ECO:0000256" key="4">
    <source>
        <dbReference type="ARBA" id="ARBA00022645"/>
    </source>
</evidence>
<feature type="binding site" evidence="13">
    <location>
        <position position="226"/>
    </location>
    <ligand>
        <name>substrate</name>
    </ligand>
</feature>
<evidence type="ECO:0000256" key="6">
    <source>
        <dbReference type="ARBA" id="ARBA00022729"/>
    </source>
</evidence>
<dbReference type="SUPFAM" id="SSF56601">
    <property type="entry name" value="beta-lactamase/transpeptidase-like"/>
    <property type="match status" value="1"/>
</dbReference>
<evidence type="ECO:0000313" key="16">
    <source>
        <dbReference type="EMBL" id="CEO87330.1"/>
    </source>
</evidence>
<comment type="pathway">
    <text evidence="1">Cell wall biogenesis; peptidoglycan biosynthesis.</text>
</comment>
<dbReference type="Proteomes" id="UP000046155">
    <property type="component" value="Unassembled WGS sequence"/>
</dbReference>
<dbReference type="EMBL" id="CDRZ01000002">
    <property type="protein sequence ID" value="CEO87330.1"/>
    <property type="molecule type" value="Genomic_DNA"/>
</dbReference>
<comment type="similarity">
    <text evidence="2 14">Belongs to the peptidase S11 family.</text>
</comment>
<dbReference type="InterPro" id="IPR012338">
    <property type="entry name" value="Beta-lactam/transpept-like"/>
</dbReference>
<dbReference type="InterPro" id="IPR012907">
    <property type="entry name" value="Peptidase_S11_C"/>
</dbReference>
<keyword evidence="7 16" id="KW-0378">Hydrolase</keyword>
<evidence type="ECO:0000256" key="12">
    <source>
        <dbReference type="PIRSR" id="PIRSR618044-1"/>
    </source>
</evidence>
<dbReference type="GO" id="GO:0006508">
    <property type="term" value="P:proteolysis"/>
    <property type="evidence" value="ECO:0007669"/>
    <property type="project" value="UniProtKB-KW"/>
</dbReference>
<dbReference type="GO" id="GO:0009002">
    <property type="term" value="F:serine-type D-Ala-D-Ala carboxypeptidase activity"/>
    <property type="evidence" value="ECO:0007669"/>
    <property type="project" value="UniProtKB-EC"/>
</dbReference>
<dbReference type="OrthoDB" id="9791132at2"/>
<evidence type="ECO:0000259" key="15">
    <source>
        <dbReference type="SMART" id="SM00936"/>
    </source>
</evidence>
<dbReference type="Pfam" id="PF07943">
    <property type="entry name" value="PBP5_C"/>
    <property type="match status" value="1"/>
</dbReference>
<evidence type="ECO:0000256" key="3">
    <source>
        <dbReference type="ARBA" id="ARBA00012448"/>
    </source>
</evidence>
<dbReference type="PANTHER" id="PTHR21581">
    <property type="entry name" value="D-ALANYL-D-ALANINE CARBOXYPEPTIDASE"/>
    <property type="match status" value="1"/>
</dbReference>
<dbReference type="PRINTS" id="PR00725">
    <property type="entry name" value="DADACBPTASE1"/>
</dbReference>
<evidence type="ECO:0000256" key="7">
    <source>
        <dbReference type="ARBA" id="ARBA00022801"/>
    </source>
</evidence>
<organism evidence="16 17">
    <name type="scientific">Syntrophaceticus schinkii</name>
    <dbReference type="NCBI Taxonomy" id="499207"/>
    <lineage>
        <taxon>Bacteria</taxon>
        <taxon>Bacillati</taxon>
        <taxon>Bacillota</taxon>
        <taxon>Clostridia</taxon>
        <taxon>Thermoanaerobacterales</taxon>
        <taxon>Thermoanaerobacterales Family III. Incertae Sedis</taxon>
        <taxon>Syntrophaceticus</taxon>
    </lineage>
</organism>
<keyword evidence="4 16" id="KW-0121">Carboxypeptidase</keyword>
<feature type="active site" description="Acyl-ester intermediate" evidence="12">
    <location>
        <position position="61"/>
    </location>
</feature>
<feature type="active site" description="Acyl-ester intermediate" evidence="12">
    <location>
        <position position="64"/>
    </location>
</feature>
<proteinExistence type="inferred from homology"/>
<dbReference type="GO" id="GO:0071555">
    <property type="term" value="P:cell wall organization"/>
    <property type="evidence" value="ECO:0007669"/>
    <property type="project" value="UniProtKB-KW"/>
</dbReference>
<sequence length="371" mass="40137">MRESLRCLVPAILLILLITPYVRACSAGELSLTADAAVLIDYQTGAVLYSCNATEPLPPASTTKILAAILSLEMGEMKEPVVIDHYSASIEGTSLYLKAGQIFSLYDITKGALINSGNDAAAAIAVHMAGSEEQFAALMNYKAKTVGCRQNCFCNPHGLPQDGHAVSACDLARITRYALNNKDFRRIVGTKSDRIKELSGKSVIDLYNTNRLLGHRDGDLEVIGVKTGTTSEAGQCLVAAAKHKNHLLISVVLGSGDRYADTLLLFEYGASNCHYTAVKGKTPLFQVPVKRGTCKAVAVGTEKDVTLMISPRQLPLLDKRVYLKPNIKAPCRKGEAAGRIEIRLENNLICTADLVTLQDVPGRSFWWNKGI</sequence>
<evidence type="ECO:0000256" key="9">
    <source>
        <dbReference type="ARBA" id="ARBA00022984"/>
    </source>
</evidence>
<keyword evidence="17" id="KW-1185">Reference proteome</keyword>
<feature type="domain" description="Peptidase S11 D-Ala-D-Ala carboxypeptidase A C-terminal" evidence="15">
    <location>
        <begin position="275"/>
        <end position="362"/>
    </location>
</feature>
<keyword evidence="9" id="KW-0573">Peptidoglycan synthesis</keyword>
<evidence type="ECO:0000256" key="2">
    <source>
        <dbReference type="ARBA" id="ARBA00007164"/>
    </source>
</evidence>
<gene>
    <name evidence="16" type="ORF">SSCH_100018</name>
</gene>
<dbReference type="GO" id="GO:0009252">
    <property type="term" value="P:peptidoglycan biosynthetic process"/>
    <property type="evidence" value="ECO:0007669"/>
    <property type="project" value="UniProtKB-UniPathway"/>
</dbReference>